<organism evidence="8 9">
    <name type="scientific">Ornithinibacter aureus</name>
    <dbReference type="NCBI Taxonomy" id="622664"/>
    <lineage>
        <taxon>Bacteria</taxon>
        <taxon>Bacillati</taxon>
        <taxon>Actinomycetota</taxon>
        <taxon>Actinomycetes</taxon>
        <taxon>Micrococcales</taxon>
        <taxon>Intrasporangiaceae</taxon>
        <taxon>Ornithinibacter</taxon>
    </lineage>
</organism>
<evidence type="ECO:0000256" key="5">
    <source>
        <dbReference type="SAM" id="MobiDB-lite"/>
    </source>
</evidence>
<reference evidence="9" key="1">
    <citation type="journal article" date="2019" name="Int. J. Syst. Evol. Microbiol.">
        <title>The Global Catalogue of Microorganisms (GCM) 10K type strain sequencing project: providing services to taxonomists for standard genome sequencing and annotation.</title>
        <authorList>
            <consortium name="The Broad Institute Genomics Platform"/>
            <consortium name="The Broad Institute Genome Sequencing Center for Infectious Disease"/>
            <person name="Wu L."/>
            <person name="Ma J."/>
        </authorList>
    </citation>
    <scope>NUCLEOTIDE SEQUENCE [LARGE SCALE GENOMIC DNA]</scope>
    <source>
        <strain evidence="9">JCM 17738</strain>
    </source>
</reference>
<dbReference type="PRINTS" id="PR01021">
    <property type="entry name" value="OMPADOMAIN"/>
</dbReference>
<comment type="subcellular location">
    <subcellularLocation>
        <location evidence="1">Cell outer membrane</location>
    </subcellularLocation>
</comment>
<protein>
    <recommendedName>
        <fullName evidence="7">OmpA-like domain-containing protein</fullName>
    </recommendedName>
</protein>
<keyword evidence="2 4" id="KW-0472">Membrane</keyword>
<feature type="chain" id="PRO_5045395654" description="OmpA-like domain-containing protein" evidence="6">
    <location>
        <begin position="25"/>
        <end position="199"/>
    </location>
</feature>
<dbReference type="PROSITE" id="PS51123">
    <property type="entry name" value="OMPA_2"/>
    <property type="match status" value="1"/>
</dbReference>
<evidence type="ECO:0000256" key="4">
    <source>
        <dbReference type="PROSITE-ProRule" id="PRU00473"/>
    </source>
</evidence>
<dbReference type="CDD" id="cd07185">
    <property type="entry name" value="OmpA_C-like"/>
    <property type="match status" value="1"/>
</dbReference>
<proteinExistence type="predicted"/>
<gene>
    <name evidence="8" type="ORF">GCM10023153_21130</name>
</gene>
<keyword evidence="9" id="KW-1185">Reference proteome</keyword>
<feature type="compositionally biased region" description="Basic and acidic residues" evidence="5">
    <location>
        <begin position="173"/>
        <end position="184"/>
    </location>
</feature>
<evidence type="ECO:0000313" key="8">
    <source>
        <dbReference type="EMBL" id="GAA4397337.1"/>
    </source>
</evidence>
<keyword evidence="6" id="KW-0732">Signal</keyword>
<evidence type="ECO:0000256" key="2">
    <source>
        <dbReference type="ARBA" id="ARBA00023136"/>
    </source>
</evidence>
<dbReference type="Proteomes" id="UP001500390">
    <property type="component" value="Unassembled WGS sequence"/>
</dbReference>
<dbReference type="RefSeq" id="WP_159902383.1">
    <property type="nucleotide sequence ID" value="NZ_BAABFX010000028.1"/>
</dbReference>
<sequence>MRRLSGATASAAVALMLAAPAAMAADDAPVPEGFTPPLTSVEVFTAWETPLTSVTIFSTKPKEATTEALEEGLKAEQDGGQKVVQLEDRFLFDFGSASLRPTAKDSLNTVAAILAEGSSKVEVIGHTDSLGGDAVNQPLSEKRAQAVTDFLVTAGIDKGRITSSGKGSSDPIADNKHADGRDNPAGRQQNRRVEIRYSS</sequence>
<dbReference type="Gene3D" id="3.30.1330.60">
    <property type="entry name" value="OmpA-like domain"/>
    <property type="match status" value="1"/>
</dbReference>
<keyword evidence="3" id="KW-0998">Cell outer membrane</keyword>
<dbReference type="InterPro" id="IPR006664">
    <property type="entry name" value="OMP_bac"/>
</dbReference>
<dbReference type="PANTHER" id="PTHR30329">
    <property type="entry name" value="STATOR ELEMENT OF FLAGELLAR MOTOR COMPLEX"/>
    <property type="match status" value="1"/>
</dbReference>
<accession>A0ABP8JX63</accession>
<feature type="signal peptide" evidence="6">
    <location>
        <begin position="1"/>
        <end position="24"/>
    </location>
</feature>
<dbReference type="PANTHER" id="PTHR30329:SF21">
    <property type="entry name" value="LIPOPROTEIN YIAD-RELATED"/>
    <property type="match status" value="1"/>
</dbReference>
<dbReference type="InterPro" id="IPR036737">
    <property type="entry name" value="OmpA-like_sf"/>
</dbReference>
<feature type="domain" description="OmpA-like" evidence="7">
    <location>
        <begin position="79"/>
        <end position="199"/>
    </location>
</feature>
<dbReference type="InterPro" id="IPR050330">
    <property type="entry name" value="Bact_OuterMem_StrucFunc"/>
</dbReference>
<evidence type="ECO:0000256" key="1">
    <source>
        <dbReference type="ARBA" id="ARBA00004442"/>
    </source>
</evidence>
<dbReference type="Pfam" id="PF00691">
    <property type="entry name" value="OmpA"/>
    <property type="match status" value="1"/>
</dbReference>
<evidence type="ECO:0000259" key="7">
    <source>
        <dbReference type="PROSITE" id="PS51123"/>
    </source>
</evidence>
<dbReference type="InterPro" id="IPR006665">
    <property type="entry name" value="OmpA-like"/>
</dbReference>
<dbReference type="SUPFAM" id="SSF103088">
    <property type="entry name" value="OmpA-like"/>
    <property type="match status" value="1"/>
</dbReference>
<evidence type="ECO:0000313" key="9">
    <source>
        <dbReference type="Proteomes" id="UP001500390"/>
    </source>
</evidence>
<dbReference type="InterPro" id="IPR006690">
    <property type="entry name" value="OMPA-like_CS"/>
</dbReference>
<evidence type="ECO:0000256" key="3">
    <source>
        <dbReference type="ARBA" id="ARBA00023237"/>
    </source>
</evidence>
<evidence type="ECO:0000256" key="6">
    <source>
        <dbReference type="SAM" id="SignalP"/>
    </source>
</evidence>
<dbReference type="EMBL" id="BAABFX010000028">
    <property type="protein sequence ID" value="GAA4397337.1"/>
    <property type="molecule type" value="Genomic_DNA"/>
</dbReference>
<name>A0ABP8JX63_9MICO</name>
<feature type="region of interest" description="Disordered" evidence="5">
    <location>
        <begin position="159"/>
        <end position="199"/>
    </location>
</feature>
<comment type="caution">
    <text evidence="8">The sequence shown here is derived from an EMBL/GenBank/DDBJ whole genome shotgun (WGS) entry which is preliminary data.</text>
</comment>
<dbReference type="PROSITE" id="PS01068">
    <property type="entry name" value="OMPA_1"/>
    <property type="match status" value="1"/>
</dbReference>